<evidence type="ECO:0000313" key="5">
    <source>
        <dbReference type="Proteomes" id="UP000515908"/>
    </source>
</evidence>
<keyword evidence="2" id="KW-0812">Transmembrane</keyword>
<proteinExistence type="predicted"/>
<evidence type="ECO:0000256" key="3">
    <source>
        <dbReference type="SAM" id="SignalP"/>
    </source>
</evidence>
<sequence>MKLERPFLLQIWCAILVLAEVAPLFQLTVQNGKLSDVTPWFTPDTTDGKLALRHLYVGILTLLVVSRAFVAYLPRHQFLSWYAAAIHTVELSLFYLLRRKYHEAGGSDRNGEQCFLLAMMILNIVVFVLHAVWLGNQRKEEEAAQEKDRASQLEEIRRMRAAYKKEKAEQARKEGIKKE</sequence>
<feature type="transmembrane region" description="Helical" evidence="2">
    <location>
        <begin position="50"/>
        <end position="72"/>
    </location>
</feature>
<evidence type="ECO:0000256" key="1">
    <source>
        <dbReference type="SAM" id="Coils"/>
    </source>
</evidence>
<evidence type="ECO:0000256" key="2">
    <source>
        <dbReference type="SAM" id="Phobius"/>
    </source>
</evidence>
<dbReference type="VEuPathDB" id="TriTrypDB:ADEAN_000793200"/>
<feature type="transmembrane region" description="Helical" evidence="2">
    <location>
        <begin position="117"/>
        <end position="135"/>
    </location>
</feature>
<name>A0A7G2CPD9_9TRYP</name>
<accession>A0A7G2CPD9</accession>
<feature type="coiled-coil region" evidence="1">
    <location>
        <begin position="136"/>
        <end position="173"/>
    </location>
</feature>
<feature type="chain" id="PRO_5028973091" evidence="3">
    <location>
        <begin position="20"/>
        <end position="179"/>
    </location>
</feature>
<reference evidence="4 5" key="1">
    <citation type="submission" date="2020-08" db="EMBL/GenBank/DDBJ databases">
        <authorList>
            <person name="Newling K."/>
            <person name="Davey J."/>
            <person name="Forrester S."/>
        </authorList>
    </citation>
    <scope>NUCLEOTIDE SEQUENCE [LARGE SCALE GENOMIC DNA]</scope>
    <source>
        <strain evidence="5">Crithidia deanei Carvalho (ATCC PRA-265)</strain>
    </source>
</reference>
<keyword evidence="2" id="KW-0472">Membrane</keyword>
<dbReference type="EMBL" id="LR877161">
    <property type="protein sequence ID" value="CAD2220413.1"/>
    <property type="molecule type" value="Genomic_DNA"/>
</dbReference>
<keyword evidence="2" id="KW-1133">Transmembrane helix</keyword>
<dbReference type="AlphaFoldDB" id="A0A7G2CPD9"/>
<evidence type="ECO:0000313" key="4">
    <source>
        <dbReference type="EMBL" id="CAD2220413.1"/>
    </source>
</evidence>
<keyword evidence="1" id="KW-0175">Coiled coil</keyword>
<gene>
    <name evidence="4" type="ORF">ADEAN_000793200</name>
</gene>
<feature type="transmembrane region" description="Helical" evidence="2">
    <location>
        <begin position="79"/>
        <end position="97"/>
    </location>
</feature>
<keyword evidence="3" id="KW-0732">Signal</keyword>
<keyword evidence="5" id="KW-1185">Reference proteome</keyword>
<dbReference type="Proteomes" id="UP000515908">
    <property type="component" value="Chromosome 17"/>
</dbReference>
<feature type="signal peptide" evidence="3">
    <location>
        <begin position="1"/>
        <end position="19"/>
    </location>
</feature>
<organism evidence="4 5">
    <name type="scientific">Angomonas deanei</name>
    <dbReference type="NCBI Taxonomy" id="59799"/>
    <lineage>
        <taxon>Eukaryota</taxon>
        <taxon>Discoba</taxon>
        <taxon>Euglenozoa</taxon>
        <taxon>Kinetoplastea</taxon>
        <taxon>Metakinetoplastina</taxon>
        <taxon>Trypanosomatida</taxon>
        <taxon>Trypanosomatidae</taxon>
        <taxon>Strigomonadinae</taxon>
        <taxon>Angomonas</taxon>
    </lineage>
</organism>
<protein>
    <submittedName>
        <fullName evidence="4">Uncharacterized protein</fullName>
    </submittedName>
</protein>